<dbReference type="AlphaFoldDB" id="A0A396YQB9"/>
<keyword evidence="3" id="KW-0808">Transferase</keyword>
<dbReference type="InterPro" id="IPR050256">
    <property type="entry name" value="Glycosyltransferase_2"/>
</dbReference>
<feature type="transmembrane region" description="Helical" evidence="1">
    <location>
        <begin position="240"/>
        <end position="261"/>
    </location>
</feature>
<reference evidence="4" key="1">
    <citation type="submission" date="2018-05" db="EMBL/GenBank/DDBJ databases">
        <title>Leptospira yasudae sp. nov. and Leptospira stimsonii sp. nov., two pathogenic species of the genus Leptospira isolated from environmental sources.</title>
        <authorList>
            <person name="Casanovas-Massana A."/>
            <person name="Hamond C."/>
            <person name="Santos L.A."/>
            <person name="Hacker K.P."/>
            <person name="Balassiano I."/>
            <person name="Medeiros M.A."/>
            <person name="Reis M.G."/>
            <person name="Ko A.I."/>
            <person name="Wunder E.A."/>
        </authorList>
    </citation>
    <scope>NUCLEOTIDE SEQUENCE [LARGE SCALE GENOMIC DNA]</scope>
    <source>
        <strain evidence="4">Yale</strain>
    </source>
</reference>
<dbReference type="Proteomes" id="UP000265798">
    <property type="component" value="Unassembled WGS sequence"/>
</dbReference>
<evidence type="ECO:0000259" key="2">
    <source>
        <dbReference type="Pfam" id="PF00535"/>
    </source>
</evidence>
<dbReference type="OrthoDB" id="9810303at2"/>
<dbReference type="InterPro" id="IPR001173">
    <property type="entry name" value="Glyco_trans_2-like"/>
</dbReference>
<keyword evidence="1" id="KW-0472">Membrane</keyword>
<keyword evidence="1" id="KW-1133">Transmembrane helix</keyword>
<feature type="domain" description="Glycosyltransferase 2-like" evidence="2">
    <location>
        <begin position="9"/>
        <end position="169"/>
    </location>
</feature>
<dbReference type="SUPFAM" id="SSF53448">
    <property type="entry name" value="Nucleotide-diphospho-sugar transferases"/>
    <property type="match status" value="1"/>
</dbReference>
<dbReference type="PANTHER" id="PTHR48090">
    <property type="entry name" value="UNDECAPRENYL-PHOSPHATE 4-DEOXY-4-FORMAMIDO-L-ARABINOSE TRANSFERASE-RELATED"/>
    <property type="match status" value="1"/>
</dbReference>
<dbReference type="InterPro" id="IPR029044">
    <property type="entry name" value="Nucleotide-diphossugar_trans"/>
</dbReference>
<dbReference type="PANTHER" id="PTHR48090:SF7">
    <property type="entry name" value="RFBJ PROTEIN"/>
    <property type="match status" value="1"/>
</dbReference>
<gene>
    <name evidence="3" type="ORF">DLM75_22995</name>
</gene>
<name>A0A396YQB9_9LEPT</name>
<proteinExistence type="predicted"/>
<dbReference type="EMBL" id="QHCT01000014">
    <property type="protein sequence ID" value="RHX84263.1"/>
    <property type="molecule type" value="Genomic_DNA"/>
</dbReference>
<protein>
    <submittedName>
        <fullName evidence="3">Glycosyl transferase</fullName>
    </submittedName>
</protein>
<dbReference type="RefSeq" id="WP_118970855.1">
    <property type="nucleotide sequence ID" value="NZ_QHCT01000014.1"/>
</dbReference>
<dbReference type="Gene3D" id="3.90.550.10">
    <property type="entry name" value="Spore Coat Polysaccharide Biosynthesis Protein SpsA, Chain A"/>
    <property type="match status" value="1"/>
</dbReference>
<dbReference type="Pfam" id="PF00535">
    <property type="entry name" value="Glycos_transf_2"/>
    <property type="match status" value="1"/>
</dbReference>
<sequence>MSNQNKIAVLLPAYNEEVTIRETILSFFKELPNAEFVVIDNNSKDKTSAIAEETFRKHKIRGRILFEPKQGKANAVRKGFSNVQADVYVMADADMTYPANEIQKLLKAREIGDFDMVVGDRLSDGIYETENKRRFHSFGNYLVIRLINFLFAVQLKDAMSGYRIFSDRFVRHYPILSKGFELEIEMTLHALDKRLSILEVPVRYSDRPAGSVSKLNTIRDGYSVVKNILWIFKDYKPMHFFGFLSFCSFAFSVLFGFPAIYDYLKFKFVYHVPLAILATGLMIISLINLSIGLILHTVSKIQRFNFELQILKWKGSDQR</sequence>
<evidence type="ECO:0000313" key="3">
    <source>
        <dbReference type="EMBL" id="RHX84263.1"/>
    </source>
</evidence>
<evidence type="ECO:0000256" key="1">
    <source>
        <dbReference type="SAM" id="Phobius"/>
    </source>
</evidence>
<dbReference type="CDD" id="cd04179">
    <property type="entry name" value="DPM_DPG-synthase_like"/>
    <property type="match status" value="1"/>
</dbReference>
<comment type="caution">
    <text evidence="3">The sequence shown here is derived from an EMBL/GenBank/DDBJ whole genome shotgun (WGS) entry which is preliminary data.</text>
</comment>
<accession>A0A396YQB9</accession>
<organism evidence="3 4">
    <name type="scientific">Leptospira stimsonii</name>
    <dbReference type="NCBI Taxonomy" id="2202203"/>
    <lineage>
        <taxon>Bacteria</taxon>
        <taxon>Pseudomonadati</taxon>
        <taxon>Spirochaetota</taxon>
        <taxon>Spirochaetia</taxon>
        <taxon>Leptospirales</taxon>
        <taxon>Leptospiraceae</taxon>
        <taxon>Leptospira</taxon>
    </lineage>
</organism>
<dbReference type="GO" id="GO:0016740">
    <property type="term" value="F:transferase activity"/>
    <property type="evidence" value="ECO:0007669"/>
    <property type="project" value="UniProtKB-KW"/>
</dbReference>
<evidence type="ECO:0000313" key="4">
    <source>
        <dbReference type="Proteomes" id="UP000265798"/>
    </source>
</evidence>
<feature type="transmembrane region" description="Helical" evidence="1">
    <location>
        <begin position="273"/>
        <end position="295"/>
    </location>
</feature>
<keyword evidence="1" id="KW-0812">Transmembrane</keyword>